<sequence>MGQFLHNFLEQCGLTTLTKEKLKSQNRDTVDEGEIMEAIASLPLNKSPGPDGLTSEFYKAFSKELSPILQKVFTQFLQAGQLPRSLRESALILLSKGKDRRQITNWRPIALLNTDRKILAKVLFNRLYAVSEPLLSEDQYCAVKGRGVLQAVAVIRETIEYAKVTNCEKYLLGLDQAKAGCNTGTCGLLYLSMASWFHLSIG</sequence>
<reference evidence="1" key="2">
    <citation type="submission" date="2021-03" db="UniProtKB">
        <authorList>
            <consortium name="Ensembl"/>
        </authorList>
    </citation>
    <scope>IDENTIFICATION</scope>
</reference>
<proteinExistence type="predicted"/>
<name>A0A803K7B8_XENTR</name>
<evidence type="ECO:0008006" key="2">
    <source>
        <dbReference type="Google" id="ProtNLM"/>
    </source>
</evidence>
<dbReference type="InterPro" id="IPR043502">
    <property type="entry name" value="DNA/RNA_pol_sf"/>
</dbReference>
<reference evidence="1" key="1">
    <citation type="journal article" date="2010" name="Science">
        <title>The genome of the Western clawed frog Xenopus tropicalis.</title>
        <authorList>
            <person name="Hellsten U."/>
            <person name="Harland R.M."/>
            <person name="Gilchrist M.J."/>
            <person name="Hendrix D."/>
            <person name="Jurka J."/>
            <person name="Kapitonov V."/>
            <person name="Ovcharenko I."/>
            <person name="Putnam N.H."/>
            <person name="Shu S."/>
            <person name="Taher L."/>
            <person name="Blitz I.L."/>
            <person name="Blumberg B."/>
            <person name="Dichmann D.S."/>
            <person name="Dubchak I."/>
            <person name="Amaya E."/>
            <person name="Detter J.C."/>
            <person name="Fletcher R."/>
            <person name="Gerhard D.S."/>
            <person name="Goodstein D."/>
            <person name="Graves T."/>
            <person name="Grigoriev I.V."/>
            <person name="Grimwood J."/>
            <person name="Kawashima T."/>
            <person name="Lindquist E."/>
            <person name="Lucas S.M."/>
            <person name="Mead P.E."/>
            <person name="Mitros T."/>
            <person name="Ogino H."/>
            <person name="Ohta Y."/>
            <person name="Poliakov A.V."/>
            <person name="Pollet N."/>
            <person name="Robert J."/>
            <person name="Salamov A."/>
            <person name="Sater A.K."/>
            <person name="Schmutz J."/>
            <person name="Terry A."/>
            <person name="Vize P.D."/>
            <person name="Warren W.C."/>
            <person name="Wells D."/>
            <person name="Wills A."/>
            <person name="Wilson R.K."/>
            <person name="Zimmerman L.B."/>
            <person name="Zorn A.M."/>
            <person name="Grainger R."/>
            <person name="Grammer T."/>
            <person name="Khokha M.K."/>
            <person name="Richardson P.M."/>
            <person name="Rokhsar D.S."/>
        </authorList>
    </citation>
    <scope>NUCLEOTIDE SEQUENCE [LARGE SCALE GENOMIC DNA]</scope>
    <source>
        <strain evidence="1">Nigerian</strain>
    </source>
</reference>
<organism evidence="1">
    <name type="scientific">Xenopus tropicalis</name>
    <name type="common">Western clawed frog</name>
    <name type="synonym">Silurana tropicalis</name>
    <dbReference type="NCBI Taxonomy" id="8364"/>
    <lineage>
        <taxon>Eukaryota</taxon>
        <taxon>Metazoa</taxon>
        <taxon>Chordata</taxon>
        <taxon>Craniata</taxon>
        <taxon>Vertebrata</taxon>
        <taxon>Euteleostomi</taxon>
        <taxon>Amphibia</taxon>
        <taxon>Batrachia</taxon>
        <taxon>Anura</taxon>
        <taxon>Pipoidea</taxon>
        <taxon>Pipidae</taxon>
        <taxon>Xenopodinae</taxon>
        <taxon>Xenopus</taxon>
        <taxon>Silurana</taxon>
    </lineage>
</organism>
<evidence type="ECO:0000313" key="1">
    <source>
        <dbReference type="Ensembl" id="ENSXETP00000116268"/>
    </source>
</evidence>
<protein>
    <recommendedName>
        <fullName evidence="2">Reverse transcriptase domain-containing protein</fullName>
    </recommendedName>
</protein>
<dbReference type="AlphaFoldDB" id="A0A803K7B8"/>
<dbReference type="Ensembl" id="ENSXETT00000108575">
    <property type="protein sequence ID" value="ENSXETP00000116268"/>
    <property type="gene ID" value="ENSXETG00000042488"/>
</dbReference>
<accession>A0A803K7B8</accession>
<dbReference type="PANTHER" id="PTHR19446">
    <property type="entry name" value="REVERSE TRANSCRIPTASES"/>
    <property type="match status" value="1"/>
</dbReference>
<dbReference type="InParanoid" id="A0A803K7B8"/>
<dbReference type="GeneTree" id="ENSGT00940000163630"/>
<dbReference type="SUPFAM" id="SSF56672">
    <property type="entry name" value="DNA/RNA polymerases"/>
    <property type="match status" value="1"/>
</dbReference>